<gene>
    <name evidence="1" type="ORF">JTY93_23570</name>
</gene>
<dbReference type="PANTHER" id="PTHR35891:SF2">
    <property type="entry name" value="THIOL:DISULFIDE INTERCHANGE PROTEIN DSBA"/>
    <property type="match status" value="1"/>
</dbReference>
<protein>
    <recommendedName>
        <fullName evidence="3">DSBA-like thioredoxin domain-containing protein</fullName>
    </recommendedName>
</protein>
<keyword evidence="2" id="KW-1185">Reference proteome</keyword>
<dbReference type="InterPro" id="IPR050824">
    <property type="entry name" value="Thiol_disulfide_DsbA"/>
</dbReference>
<organism evidence="1 2">
    <name type="scientific">Pseudomonas hygromyciniae</name>
    <dbReference type="NCBI Taxonomy" id="2812000"/>
    <lineage>
        <taxon>Bacteria</taxon>
        <taxon>Pseudomonadati</taxon>
        <taxon>Pseudomonadota</taxon>
        <taxon>Gammaproteobacteria</taxon>
        <taxon>Pseudomonadales</taxon>
        <taxon>Pseudomonadaceae</taxon>
        <taxon>Pseudomonas</taxon>
    </lineage>
</organism>
<evidence type="ECO:0008006" key="3">
    <source>
        <dbReference type="Google" id="ProtNLM"/>
    </source>
</evidence>
<dbReference type="PANTHER" id="PTHR35891">
    <property type="entry name" value="THIOL:DISULFIDE INTERCHANGE PROTEIN DSBA"/>
    <property type="match status" value="1"/>
</dbReference>
<dbReference type="EMBL" id="CP070506">
    <property type="protein sequence ID" value="QSB39166.1"/>
    <property type="molecule type" value="Genomic_DNA"/>
</dbReference>
<evidence type="ECO:0000313" key="2">
    <source>
        <dbReference type="Proteomes" id="UP000663249"/>
    </source>
</evidence>
<dbReference type="SUPFAM" id="SSF52833">
    <property type="entry name" value="Thioredoxin-like"/>
    <property type="match status" value="1"/>
</dbReference>
<proteinExistence type="predicted"/>
<dbReference type="InterPro" id="IPR036249">
    <property type="entry name" value="Thioredoxin-like_sf"/>
</dbReference>
<accession>A0ABX7JUW0</accession>
<dbReference type="Gene3D" id="3.40.30.10">
    <property type="entry name" value="Glutaredoxin"/>
    <property type="match status" value="1"/>
</dbReference>
<sequence length="127" mass="14289">MEEVLDPWIRALPTDVYFNRLPAMFGGRWDVQGQLFLTLKVMAVDYSVHHAVFEAVRKRQKLTSAEEMADFLATVGVDKDLFIATYHSPVVQAKVIEAKEKTKLFEVGALPAMVVNGKHCLDLRVVA</sequence>
<name>A0ABX7JUW0_9PSED</name>
<reference evidence="1 2" key="1">
    <citation type="submission" date="2021-02" db="EMBL/GenBank/DDBJ databases">
        <title>Genomic and phenotypic characterization of Pseudomonas hygromyciniae, a novel bacterial species discovered from a commercially purchased antibiotic vial.</title>
        <authorList>
            <person name="Turner T.L."/>
            <person name="Mitra S.D."/>
            <person name="Kochan T.J."/>
            <person name="Pincus N.B."/>
            <person name="Lebrun-Corbin M."/>
            <person name="Cheung B."/>
            <person name="Gatesy S.W."/>
            <person name="Afzal T."/>
            <person name="Ozer E.A."/>
            <person name="Hauser A.R."/>
        </authorList>
    </citation>
    <scope>NUCLEOTIDE SEQUENCE [LARGE SCALE GENOMIC DNA]</scope>
    <source>
        <strain evidence="1 2">SDM007</strain>
    </source>
</reference>
<evidence type="ECO:0000313" key="1">
    <source>
        <dbReference type="EMBL" id="QSB39166.1"/>
    </source>
</evidence>
<dbReference type="Proteomes" id="UP000663249">
    <property type="component" value="Chromosome"/>
</dbReference>
<dbReference type="RefSeq" id="WP_205518938.1">
    <property type="nucleotide sequence ID" value="NZ_CP070506.1"/>
</dbReference>